<dbReference type="PANTHER" id="PTHR32182">
    <property type="entry name" value="DNA REPLICATION AND REPAIR PROTEIN RECF"/>
    <property type="match status" value="1"/>
</dbReference>
<dbReference type="Pfam" id="PF11398">
    <property type="entry name" value="DUF2813"/>
    <property type="match status" value="1"/>
</dbReference>
<dbReference type="Pfam" id="PF13304">
    <property type="entry name" value="AAA_21"/>
    <property type="match status" value="1"/>
</dbReference>
<dbReference type="InterPro" id="IPR014555">
    <property type="entry name" value="RecF-like"/>
</dbReference>
<dbReference type="AlphaFoldDB" id="A0ABD4TH71"/>
<evidence type="ECO:0000313" key="4">
    <source>
        <dbReference type="Proteomes" id="UP001524383"/>
    </source>
</evidence>
<keyword evidence="4" id="KW-1185">Reference proteome</keyword>
<sequence>MPKLDRIRISGYKSIRDLDVPLKNQNILIGANGAGKSNIISLFSLLNQMAEGRLRYAVGKAGGLRSLLHYGPTRTRHIDIELAFGEIGYACSWEMAEDDGIIFREERAGFLGHGLGDRPDVRPDAERPYTERPYTERTYTDFLESGHRETKLITYAKEPHPHTPPEPQPELELEPGQEPNLEPGRKVSRQLLFGMKSWRAYHFNDTGADSPIKAIEQINDNMYLRADGSNLAPFLYYLKKVHEEQYNHIRDMVRLIFPRFDDFNLRPMVENTTLIRLEWRERDSDYPFLAHQLSDSILRFICLATLLLQPNPPDLILIDEPELGLNPSALQVLAALIGSASHRTQVIAATQSATFLDLFEPEDVVVLDRFHGETTARRLDTDELEPWLPDYSLSELWEMNVLGGKPSP</sequence>
<dbReference type="SUPFAM" id="SSF52540">
    <property type="entry name" value="P-loop containing nucleoside triphosphate hydrolases"/>
    <property type="match status" value="1"/>
</dbReference>
<comment type="caution">
    <text evidence="3">The sequence shown here is derived from an EMBL/GenBank/DDBJ whole genome shotgun (WGS) entry which is preliminary data.</text>
</comment>
<dbReference type="Proteomes" id="UP001524383">
    <property type="component" value="Unassembled WGS sequence"/>
</dbReference>
<dbReference type="InterPro" id="IPR003959">
    <property type="entry name" value="ATPase_AAA_core"/>
</dbReference>
<dbReference type="Gene3D" id="3.40.50.300">
    <property type="entry name" value="P-loop containing nucleotide triphosphate hydrolases"/>
    <property type="match status" value="2"/>
</dbReference>
<feature type="region of interest" description="Disordered" evidence="1">
    <location>
        <begin position="157"/>
        <end position="183"/>
    </location>
</feature>
<organism evidence="3 4">
    <name type="scientific">Methanocalculus taiwanensis</name>
    <dbReference type="NCBI Taxonomy" id="106207"/>
    <lineage>
        <taxon>Archaea</taxon>
        <taxon>Methanobacteriati</taxon>
        <taxon>Methanobacteriota</taxon>
        <taxon>Stenosarchaea group</taxon>
        <taxon>Methanomicrobia</taxon>
        <taxon>Methanomicrobiales</taxon>
        <taxon>Methanocalculaceae</taxon>
        <taxon>Methanocalculus</taxon>
    </lineage>
</organism>
<dbReference type="PANTHER" id="PTHR32182:SF22">
    <property type="entry name" value="ATP-DEPENDENT ENDONUCLEASE, OLD FAMILY-RELATED"/>
    <property type="match status" value="1"/>
</dbReference>
<dbReference type="InterPro" id="IPR022602">
    <property type="entry name" value="DUF2813"/>
</dbReference>
<dbReference type="EMBL" id="VOTZ01000007">
    <property type="protein sequence ID" value="MCQ1538294.1"/>
    <property type="molecule type" value="Genomic_DNA"/>
</dbReference>
<protein>
    <submittedName>
        <fullName evidence="3">AAA family ATPase</fullName>
    </submittedName>
</protein>
<feature type="domain" description="ATPase AAA-type core" evidence="2">
    <location>
        <begin position="243"/>
        <end position="357"/>
    </location>
</feature>
<evidence type="ECO:0000313" key="3">
    <source>
        <dbReference type="EMBL" id="MCQ1538294.1"/>
    </source>
</evidence>
<dbReference type="RefSeq" id="WP_255332231.1">
    <property type="nucleotide sequence ID" value="NZ_VOTZ01000007.1"/>
</dbReference>
<gene>
    <name evidence="3" type="ORF">FTO68_04730</name>
</gene>
<proteinExistence type="predicted"/>
<dbReference type="CDD" id="cd00267">
    <property type="entry name" value="ABC_ATPase"/>
    <property type="match status" value="1"/>
</dbReference>
<reference evidence="3 4" key="1">
    <citation type="submission" date="2019-08" db="EMBL/GenBank/DDBJ databases">
        <authorList>
            <person name="Chen S.-C."/>
            <person name="Lai M.-C."/>
            <person name="You Y.-T."/>
        </authorList>
    </citation>
    <scope>NUCLEOTIDE SEQUENCE [LARGE SCALE GENOMIC DNA]</scope>
    <source>
        <strain evidence="3 4">P2F9704a</strain>
    </source>
</reference>
<evidence type="ECO:0000259" key="2">
    <source>
        <dbReference type="Pfam" id="PF13304"/>
    </source>
</evidence>
<dbReference type="PIRSF" id="PIRSF029347">
    <property type="entry name" value="RecF"/>
    <property type="match status" value="1"/>
</dbReference>
<dbReference type="InterPro" id="IPR027417">
    <property type="entry name" value="P-loop_NTPase"/>
</dbReference>
<name>A0ABD4TH71_9EURY</name>
<accession>A0ABD4TH71</accession>
<evidence type="ECO:0000256" key="1">
    <source>
        <dbReference type="SAM" id="MobiDB-lite"/>
    </source>
</evidence>